<protein>
    <submittedName>
        <fullName evidence="1">Uncharacterized protein</fullName>
    </submittedName>
</protein>
<organism evidence="1 2">
    <name type="scientific">Trametes sanguinea</name>
    <dbReference type="NCBI Taxonomy" id="158606"/>
    <lineage>
        <taxon>Eukaryota</taxon>
        <taxon>Fungi</taxon>
        <taxon>Dikarya</taxon>
        <taxon>Basidiomycota</taxon>
        <taxon>Agaricomycotina</taxon>
        <taxon>Agaricomycetes</taxon>
        <taxon>Polyporales</taxon>
        <taxon>Polyporaceae</taxon>
        <taxon>Trametes</taxon>
    </lineage>
</organism>
<dbReference type="Proteomes" id="UP001144978">
    <property type="component" value="Unassembled WGS sequence"/>
</dbReference>
<evidence type="ECO:0000313" key="2">
    <source>
        <dbReference type="Proteomes" id="UP001144978"/>
    </source>
</evidence>
<evidence type="ECO:0000313" key="1">
    <source>
        <dbReference type="EMBL" id="KAJ2966334.1"/>
    </source>
</evidence>
<comment type="caution">
    <text evidence="1">The sequence shown here is derived from an EMBL/GenBank/DDBJ whole genome shotgun (WGS) entry which is preliminary data.</text>
</comment>
<reference evidence="1" key="1">
    <citation type="submission" date="2022-08" db="EMBL/GenBank/DDBJ databases">
        <title>Genome Sequence of Pycnoporus sanguineus.</title>
        <authorList>
            <person name="Buettner E."/>
        </authorList>
    </citation>
    <scope>NUCLEOTIDE SEQUENCE</scope>
    <source>
        <strain evidence="1">CG-C14</strain>
    </source>
</reference>
<name>A0ACC1MI73_9APHY</name>
<dbReference type="EMBL" id="JANSHE010006689">
    <property type="protein sequence ID" value="KAJ2966334.1"/>
    <property type="molecule type" value="Genomic_DNA"/>
</dbReference>
<accession>A0ACC1MI73</accession>
<proteinExistence type="predicted"/>
<sequence>MFTLPSAPSHETAAVQVVQVTENAAVLEALFRLCYPMEHQCIEDLSLLRMVLDAAHKYDMAFISERLKANLRALVPSAAIRVYCVAYLTNVQTSPRCR</sequence>
<keyword evidence="2" id="KW-1185">Reference proteome</keyword>
<gene>
    <name evidence="1" type="ORF">NUW54_g13839</name>
</gene>